<feature type="transmembrane region" description="Helical" evidence="1">
    <location>
        <begin position="201"/>
        <end position="226"/>
    </location>
</feature>
<feature type="transmembrane region" description="Helical" evidence="1">
    <location>
        <begin position="21"/>
        <end position="41"/>
    </location>
</feature>
<feature type="transmembrane region" description="Helical" evidence="1">
    <location>
        <begin position="86"/>
        <end position="108"/>
    </location>
</feature>
<reference evidence="3" key="1">
    <citation type="submission" date="2015-05" db="EMBL/GenBank/DDBJ databases">
        <authorList>
            <person name="Rodrigo-Torres Lidia"/>
            <person name="Arahal R.David."/>
        </authorList>
    </citation>
    <scope>NUCLEOTIDE SEQUENCE [LARGE SCALE GENOMIC DNA]</scope>
    <source>
        <strain evidence="3">CECT 7321</strain>
    </source>
</reference>
<protein>
    <recommendedName>
        <fullName evidence="4">Glycosyltransferase RgtA/B/C/D-like domain-containing protein</fullName>
    </recommendedName>
</protein>
<dbReference type="Proteomes" id="UP000043764">
    <property type="component" value="Unassembled WGS sequence"/>
</dbReference>
<organism evidence="2 3">
    <name type="scientific">Phaeobacter italicus</name>
    <dbReference type="NCBI Taxonomy" id="481446"/>
    <lineage>
        <taxon>Bacteria</taxon>
        <taxon>Pseudomonadati</taxon>
        <taxon>Pseudomonadota</taxon>
        <taxon>Alphaproteobacteria</taxon>
        <taxon>Rhodobacterales</taxon>
        <taxon>Roseobacteraceae</taxon>
        <taxon>Phaeobacter</taxon>
    </lineage>
</organism>
<evidence type="ECO:0000313" key="2">
    <source>
        <dbReference type="EMBL" id="CRL12081.1"/>
    </source>
</evidence>
<gene>
    <name evidence="2" type="ORF">NIT7321_02953</name>
</gene>
<name>A0A0H5D4P0_9RHOB</name>
<feature type="transmembrane region" description="Helical" evidence="1">
    <location>
        <begin position="297"/>
        <end position="316"/>
    </location>
</feature>
<feature type="transmembrane region" description="Helical" evidence="1">
    <location>
        <begin position="165"/>
        <end position="189"/>
    </location>
</feature>
<keyword evidence="1" id="KW-1133">Transmembrane helix</keyword>
<dbReference type="EMBL" id="CVRL01000037">
    <property type="protein sequence ID" value="CRL12081.1"/>
    <property type="molecule type" value="Genomic_DNA"/>
</dbReference>
<evidence type="ECO:0000256" key="1">
    <source>
        <dbReference type="SAM" id="Phobius"/>
    </source>
</evidence>
<dbReference type="STRING" id="481446.NIT7645_03520"/>
<sequence>MTYIADASGLGGRAVSGTSRHLWATILVAYVGLLVAAAFQLPDPLIRHDDYPALFGDAEIYYIKTLTEGRWVNYLWHMRDVLLPSWANYLIYNGLWAIVLGCLAHNALGAREELWRKGAVALIAGLSAPSLLISWWFNTLIPGMAIVATFALASTVLSARTCRWLLVPFVPLALMAYTTFPFFLLAFCLTRADVRRSAKDLALTLGVFILSFALAMGSIYTLNYLFHGIFGVPMAEWRNPNPAHDLASALENLGIIGTFLSSSASLVSFHFLPLTVFQLGVFAWAVWLVGKADPWRAIYPLAGIALGMGLIFVQTIKTGIILPPRVSGFVWLYYAVLLGLFSQQMALRGGGWDRLGRNLLAFFALIYVAFSLLQHRDVTAWQGDSRAMAAQISPAPGPIYVTGTYLSLPSGEASGLQHDLAVAFRLTQLTGRDVVMCAIEPAACAHLPEEVQAGAEGADYEVRNMEGASVVMLSATPIREPSENMPHGG</sequence>
<keyword evidence="1" id="KW-0472">Membrane</keyword>
<evidence type="ECO:0008006" key="4">
    <source>
        <dbReference type="Google" id="ProtNLM"/>
    </source>
</evidence>
<proteinExistence type="predicted"/>
<keyword evidence="3" id="KW-1185">Reference proteome</keyword>
<feature type="transmembrane region" description="Helical" evidence="1">
    <location>
        <begin position="359"/>
        <end position="375"/>
    </location>
</feature>
<feature type="transmembrane region" description="Helical" evidence="1">
    <location>
        <begin position="328"/>
        <end position="347"/>
    </location>
</feature>
<feature type="transmembrane region" description="Helical" evidence="1">
    <location>
        <begin position="120"/>
        <end position="153"/>
    </location>
</feature>
<feature type="transmembrane region" description="Helical" evidence="1">
    <location>
        <begin position="269"/>
        <end position="290"/>
    </location>
</feature>
<dbReference type="AlphaFoldDB" id="A0A0H5D4P0"/>
<dbReference type="RefSeq" id="WP_243445118.1">
    <property type="nucleotide sequence ID" value="NZ_CVRL01000037.1"/>
</dbReference>
<keyword evidence="1" id="KW-0812">Transmembrane</keyword>
<evidence type="ECO:0000313" key="3">
    <source>
        <dbReference type="Proteomes" id="UP000043764"/>
    </source>
</evidence>
<accession>A0A0H5D4P0</accession>